<dbReference type="Proteomes" id="UP000789706">
    <property type="component" value="Unassembled WGS sequence"/>
</dbReference>
<gene>
    <name evidence="1" type="ORF">DEBURN_LOCUS8412</name>
</gene>
<reference evidence="1" key="1">
    <citation type="submission" date="2021-06" db="EMBL/GenBank/DDBJ databases">
        <authorList>
            <person name="Kallberg Y."/>
            <person name="Tangrot J."/>
            <person name="Rosling A."/>
        </authorList>
    </citation>
    <scope>NUCLEOTIDE SEQUENCE</scope>
    <source>
        <strain evidence="1">AZ414A</strain>
    </source>
</reference>
<comment type="caution">
    <text evidence="1">The sequence shown here is derived from an EMBL/GenBank/DDBJ whole genome shotgun (WGS) entry which is preliminary data.</text>
</comment>
<feature type="non-terminal residue" evidence="1">
    <location>
        <position position="136"/>
    </location>
</feature>
<organism evidence="1 2">
    <name type="scientific">Diversispora eburnea</name>
    <dbReference type="NCBI Taxonomy" id="1213867"/>
    <lineage>
        <taxon>Eukaryota</taxon>
        <taxon>Fungi</taxon>
        <taxon>Fungi incertae sedis</taxon>
        <taxon>Mucoromycota</taxon>
        <taxon>Glomeromycotina</taxon>
        <taxon>Glomeromycetes</taxon>
        <taxon>Diversisporales</taxon>
        <taxon>Diversisporaceae</taxon>
        <taxon>Diversispora</taxon>
    </lineage>
</organism>
<sequence length="136" mass="15970">KLPQIGQFISLQELYIENLMFNNNFNGLRRFSFDCGREGFDANKLLCQMAENIPESLETIKIRMVYRDPWIFSASSLRKFFEGWCCKGGGNEKLRRLRIKRSLTPKNFSSPPLKFTAINSEHFKVIKEYGIQFDMK</sequence>
<name>A0A9N9G4X4_9GLOM</name>
<dbReference type="EMBL" id="CAJVPK010001228">
    <property type="protein sequence ID" value="CAG8577671.1"/>
    <property type="molecule type" value="Genomic_DNA"/>
</dbReference>
<proteinExistence type="predicted"/>
<accession>A0A9N9G4X4</accession>
<keyword evidence="2" id="KW-1185">Reference proteome</keyword>
<dbReference type="OrthoDB" id="2472364at2759"/>
<dbReference type="AlphaFoldDB" id="A0A9N9G4X4"/>
<protein>
    <submittedName>
        <fullName evidence="1">8182_t:CDS:1</fullName>
    </submittedName>
</protein>
<evidence type="ECO:0000313" key="1">
    <source>
        <dbReference type="EMBL" id="CAG8577671.1"/>
    </source>
</evidence>
<evidence type="ECO:0000313" key="2">
    <source>
        <dbReference type="Proteomes" id="UP000789706"/>
    </source>
</evidence>